<dbReference type="PATRIC" id="fig|1434107.4.peg.751"/>
<gene>
    <name evidence="1" type="ORF">MSBR3_0563</name>
</gene>
<dbReference type="AlphaFoldDB" id="A0A0E3SIH7"/>
<dbReference type="GeneID" id="24788038"/>
<dbReference type="RefSeq" id="WP_048106375.1">
    <property type="nucleotide sequence ID" value="NZ_CP009517.1"/>
</dbReference>
<dbReference type="STRING" id="1434107.MSBR3_0563"/>
<protein>
    <recommendedName>
        <fullName evidence="3">Guanylate cyclase domain-containing protein</fullName>
    </recommendedName>
</protein>
<dbReference type="Proteomes" id="UP000033066">
    <property type="component" value="Chromosome"/>
</dbReference>
<evidence type="ECO:0000313" key="1">
    <source>
        <dbReference type="EMBL" id="AKB81141.1"/>
    </source>
</evidence>
<accession>A0A0E3SIH7</accession>
<name>A0A0E3SIH7_METBA</name>
<dbReference type="HOGENOM" id="CLU_1243640_0_0_2"/>
<keyword evidence="2" id="KW-1185">Reference proteome</keyword>
<sequence>MPLDNFYGQTFVAFIDISGFKQLMKEGRAEGALDIFYTAGYNNTNREIGGIFVSDCGILFWGNDLSSSSIPEKRHALESLLSSIRNINHEMCHQDFILTTSIAYGYFSFQERIETAYIRKNPIYGDAYLNSFLDNENGTPKIQPGQCRIVTRDIPSEVLDFDFLKRRSSSDNHYYYYWMVNKENDIRRFEEDYKDSYNLKYGGMRQALQRYSQ</sequence>
<dbReference type="EMBL" id="CP009517">
    <property type="protein sequence ID" value="AKB81141.1"/>
    <property type="molecule type" value="Genomic_DNA"/>
</dbReference>
<organism evidence="1 2">
    <name type="scientific">Methanosarcina barkeri 3</name>
    <dbReference type="NCBI Taxonomy" id="1434107"/>
    <lineage>
        <taxon>Archaea</taxon>
        <taxon>Methanobacteriati</taxon>
        <taxon>Methanobacteriota</taxon>
        <taxon>Stenosarchaea group</taxon>
        <taxon>Methanomicrobia</taxon>
        <taxon>Methanosarcinales</taxon>
        <taxon>Methanosarcinaceae</taxon>
        <taxon>Methanosarcina</taxon>
    </lineage>
</organism>
<evidence type="ECO:0000313" key="2">
    <source>
        <dbReference type="Proteomes" id="UP000033066"/>
    </source>
</evidence>
<dbReference type="KEGG" id="mbak:MSBR3_0563"/>
<reference evidence="1" key="1">
    <citation type="submission" date="2014-07" db="EMBL/GenBank/DDBJ databases">
        <title>Methanogenic archaea and the global carbon cycle.</title>
        <authorList>
            <person name="Henriksen J.R."/>
            <person name="Luke J."/>
            <person name="Reinhart S."/>
            <person name="Benedict M.N."/>
            <person name="Youngblut N.D."/>
            <person name="Metcalf M.E."/>
            <person name="Whitaker R.J."/>
            <person name="Metcalf W.W."/>
        </authorList>
    </citation>
    <scope>NUCLEOTIDE SEQUENCE [LARGE SCALE GENOMIC DNA]</scope>
    <source>
        <strain evidence="1">3</strain>
    </source>
</reference>
<evidence type="ECO:0008006" key="3">
    <source>
        <dbReference type="Google" id="ProtNLM"/>
    </source>
</evidence>
<proteinExistence type="predicted"/>